<gene>
    <name evidence="6" type="ORF">BUTYVIB_00768</name>
</gene>
<dbReference type="GO" id="GO:0003677">
    <property type="term" value="F:DNA binding"/>
    <property type="evidence" value="ECO:0007669"/>
    <property type="project" value="UniProtKB-KW"/>
</dbReference>
<evidence type="ECO:0000259" key="5">
    <source>
        <dbReference type="PROSITE" id="PS50930"/>
    </source>
</evidence>
<dbReference type="GO" id="GO:0000156">
    <property type="term" value="F:phosphorelay response regulator activity"/>
    <property type="evidence" value="ECO:0007669"/>
    <property type="project" value="InterPro"/>
</dbReference>
<dbReference type="Pfam" id="PF04397">
    <property type="entry name" value="LytTR"/>
    <property type="match status" value="1"/>
</dbReference>
<evidence type="ECO:0000256" key="3">
    <source>
        <dbReference type="PROSITE-ProRule" id="PRU00169"/>
    </source>
</evidence>
<sequence>MMNIMIYEDNRECIGNLQGILREYFEERSIMFSMFITKLGAFCDFDSGNNTDMVFIDIDGEEGDAIYFARRIRQNNKNAIIFLLTDKLQIIPEMMKVGIFQVILKPIDADLVYDELDRAVQLYADIYSIYDISWCGVNHLLNYKDIFYIEAYNRHLYIVTGEDSYMSMGSIHKEKERFGGRSFARCHCGFLVNMQYITECGSNYIKMSNGKEIPISRQYRDEFMNSFTKYLKTKTIH</sequence>
<evidence type="ECO:0000259" key="4">
    <source>
        <dbReference type="PROSITE" id="PS50110"/>
    </source>
</evidence>
<protein>
    <recommendedName>
        <fullName evidence="1">Stage 0 sporulation protein A homolog</fullName>
    </recommendedName>
</protein>
<comment type="function">
    <text evidence="2">May play the central regulatory role in sporulation. It may be an element of the effector pathway responsible for the activation of sporulation genes in response to nutritional stress. Spo0A may act in concert with spo0H (a sigma factor) to control the expression of some genes that are critical to the sporulation process.</text>
</comment>
<dbReference type="STRING" id="45851.BHV86_05040"/>
<dbReference type="Gene3D" id="3.40.50.2300">
    <property type="match status" value="1"/>
</dbReference>
<keyword evidence="6" id="KW-0238">DNA-binding</keyword>
<evidence type="ECO:0000313" key="6">
    <source>
        <dbReference type="EMBL" id="EFF68964.1"/>
    </source>
</evidence>
<dbReference type="PANTHER" id="PTHR37299">
    <property type="entry name" value="TRANSCRIPTIONAL REGULATOR-RELATED"/>
    <property type="match status" value="1"/>
</dbReference>
<dbReference type="AlphaFoldDB" id="D4RY64"/>
<dbReference type="RefSeq" id="WP_005601855.1">
    <property type="nucleotide sequence ID" value="NZ_GG663521.1"/>
</dbReference>
<dbReference type="Gene3D" id="2.40.50.1020">
    <property type="entry name" value="LytTr DNA-binding domain"/>
    <property type="match status" value="1"/>
</dbReference>
<evidence type="ECO:0000256" key="2">
    <source>
        <dbReference type="ARBA" id="ARBA00024867"/>
    </source>
</evidence>
<keyword evidence="3" id="KW-0597">Phosphoprotein</keyword>
<dbReference type="InterPro" id="IPR001789">
    <property type="entry name" value="Sig_transdc_resp-reg_receiver"/>
</dbReference>
<dbReference type="InterPro" id="IPR046947">
    <property type="entry name" value="LytR-like"/>
</dbReference>
<dbReference type="InterPro" id="IPR011006">
    <property type="entry name" value="CheY-like_superfamily"/>
</dbReference>
<feature type="domain" description="HTH LytTR-type" evidence="5">
    <location>
        <begin position="139"/>
        <end position="229"/>
    </location>
</feature>
<feature type="modified residue" description="4-aspartylphosphate" evidence="3">
    <location>
        <position position="57"/>
    </location>
</feature>
<dbReference type="eggNOG" id="COG3279">
    <property type="taxonomic scope" value="Bacteria"/>
</dbReference>
<organism evidence="6 7">
    <name type="scientific">Eshraghiella crossota DSM 2876</name>
    <dbReference type="NCBI Taxonomy" id="511680"/>
    <lineage>
        <taxon>Bacteria</taxon>
        <taxon>Bacillati</taxon>
        <taxon>Bacillota</taxon>
        <taxon>Clostridia</taxon>
        <taxon>Lachnospirales</taxon>
        <taxon>Lachnospiraceae</taxon>
        <taxon>Eshraghiella</taxon>
    </lineage>
</organism>
<keyword evidence="7" id="KW-1185">Reference proteome</keyword>
<dbReference type="InterPro" id="IPR007492">
    <property type="entry name" value="LytTR_DNA-bd_dom"/>
</dbReference>
<dbReference type="PROSITE" id="PS50930">
    <property type="entry name" value="HTH_LYTTR"/>
    <property type="match status" value="1"/>
</dbReference>
<name>D4RY64_9FIRM</name>
<evidence type="ECO:0000313" key="7">
    <source>
        <dbReference type="Proteomes" id="UP000006238"/>
    </source>
</evidence>
<dbReference type="HOGENOM" id="CLU_000445_14_2_9"/>
<dbReference type="Proteomes" id="UP000006238">
    <property type="component" value="Unassembled WGS sequence"/>
</dbReference>
<comment type="caution">
    <text evidence="6">The sequence shown here is derived from an EMBL/GenBank/DDBJ whole genome shotgun (WGS) entry which is preliminary data.</text>
</comment>
<reference evidence="6 7" key="1">
    <citation type="submission" date="2010-02" db="EMBL/GenBank/DDBJ databases">
        <authorList>
            <person name="Weinstock G."/>
            <person name="Sodergren E."/>
            <person name="Clifton S."/>
            <person name="Fulton L."/>
            <person name="Fulton B."/>
            <person name="Courtney L."/>
            <person name="Fronick C."/>
            <person name="Harrison M."/>
            <person name="Strong C."/>
            <person name="Farmer C."/>
            <person name="Delahaunty K."/>
            <person name="Markovic C."/>
            <person name="Hall O."/>
            <person name="Minx P."/>
            <person name="Tomlinson C."/>
            <person name="Mitreva M."/>
            <person name="Nelson J."/>
            <person name="Hou S."/>
            <person name="Wollam A."/>
            <person name="Pepin K.H."/>
            <person name="Johnson M."/>
            <person name="Bhonagiri V."/>
            <person name="Zhang X."/>
            <person name="Suruliraj S."/>
            <person name="Warren W."/>
            <person name="Chinwalla A."/>
            <person name="Mardis E.R."/>
            <person name="Wilson R.K."/>
        </authorList>
    </citation>
    <scope>NUCLEOTIDE SEQUENCE [LARGE SCALE GENOMIC DNA]</scope>
    <source>
        <strain evidence="6 7">DSM 2876</strain>
    </source>
</reference>
<feature type="domain" description="Response regulatory" evidence="4">
    <location>
        <begin position="3"/>
        <end position="120"/>
    </location>
</feature>
<dbReference type="GeneID" id="98917284"/>
<dbReference type="PANTHER" id="PTHR37299:SF1">
    <property type="entry name" value="STAGE 0 SPORULATION PROTEIN A HOMOLOG"/>
    <property type="match status" value="1"/>
</dbReference>
<proteinExistence type="predicted"/>
<dbReference type="EMBL" id="ABWN01000022">
    <property type="protein sequence ID" value="EFF68964.1"/>
    <property type="molecule type" value="Genomic_DNA"/>
</dbReference>
<accession>D4RY64</accession>
<dbReference type="PROSITE" id="PS50110">
    <property type="entry name" value="RESPONSE_REGULATORY"/>
    <property type="match status" value="1"/>
</dbReference>
<dbReference type="SUPFAM" id="SSF52172">
    <property type="entry name" value="CheY-like"/>
    <property type="match status" value="1"/>
</dbReference>
<dbReference type="SMART" id="SM00850">
    <property type="entry name" value="LytTR"/>
    <property type="match status" value="1"/>
</dbReference>
<evidence type="ECO:0000256" key="1">
    <source>
        <dbReference type="ARBA" id="ARBA00018672"/>
    </source>
</evidence>